<feature type="region of interest" description="Disordered" evidence="1">
    <location>
        <begin position="112"/>
        <end position="135"/>
    </location>
</feature>
<dbReference type="EMBL" id="BDOQ01000014">
    <property type="protein sequence ID" value="GBG15186.1"/>
    <property type="molecule type" value="Genomic_DNA"/>
</dbReference>
<dbReference type="AlphaFoldDB" id="A0A2R5FAE2"/>
<evidence type="ECO:0000256" key="1">
    <source>
        <dbReference type="SAM" id="MobiDB-lite"/>
    </source>
</evidence>
<comment type="caution">
    <text evidence="3">The sequence shown here is derived from an EMBL/GenBank/DDBJ whole genome shotgun (WGS) entry which is preliminary data.</text>
</comment>
<feature type="region of interest" description="Disordered" evidence="1">
    <location>
        <begin position="1"/>
        <end position="20"/>
    </location>
</feature>
<accession>A0A2R5FAE2</accession>
<keyword evidence="2" id="KW-0472">Membrane</keyword>
<keyword evidence="3" id="KW-0675">Receptor</keyword>
<reference evidence="3 4" key="1">
    <citation type="journal article" date="2018" name="Environ. Microbiol.">
        <title>Isolation and genomic characterization of Novimethylophilus kurashikiensis gen. nov. sp. nov., a new lanthanide-dependent methylotrophic species of Methylophilaceae.</title>
        <authorList>
            <person name="Lv H."/>
            <person name="Sahin N."/>
            <person name="Tani A."/>
        </authorList>
    </citation>
    <scope>NUCLEOTIDE SEQUENCE [LARGE SCALE GENOMIC DNA]</scope>
    <source>
        <strain evidence="3 4">La2-4</strain>
    </source>
</reference>
<protein>
    <submittedName>
        <fullName evidence="3">TonB-dependent receptor</fullName>
    </submittedName>
</protein>
<evidence type="ECO:0000313" key="4">
    <source>
        <dbReference type="Proteomes" id="UP000245081"/>
    </source>
</evidence>
<evidence type="ECO:0000256" key="2">
    <source>
        <dbReference type="SAM" id="Phobius"/>
    </source>
</evidence>
<organism evidence="3 4">
    <name type="scientific">Novimethylophilus kurashikiensis</name>
    <dbReference type="NCBI Taxonomy" id="1825523"/>
    <lineage>
        <taxon>Bacteria</taxon>
        <taxon>Pseudomonadati</taxon>
        <taxon>Pseudomonadota</taxon>
        <taxon>Betaproteobacteria</taxon>
        <taxon>Nitrosomonadales</taxon>
        <taxon>Methylophilaceae</taxon>
        <taxon>Novimethylophilus</taxon>
    </lineage>
</organism>
<dbReference type="OrthoDB" id="9806096at2"/>
<keyword evidence="2" id="KW-0812">Transmembrane</keyword>
<gene>
    <name evidence="3" type="ORF">NMK_2789</name>
</gene>
<keyword evidence="4" id="KW-1185">Reference proteome</keyword>
<dbReference type="Pfam" id="PF14235">
    <property type="entry name" value="DUF4337"/>
    <property type="match status" value="1"/>
</dbReference>
<name>A0A2R5FAE2_9PROT</name>
<feature type="transmembrane region" description="Helical" evidence="2">
    <location>
        <begin position="167"/>
        <end position="188"/>
    </location>
</feature>
<evidence type="ECO:0000313" key="3">
    <source>
        <dbReference type="EMBL" id="GBG15186.1"/>
    </source>
</evidence>
<dbReference type="InterPro" id="IPR025570">
    <property type="entry name" value="DUF4337"/>
</dbReference>
<sequence>MSGHDFHVHGAHEHAVEHEAHHGPGLAQWVAIFTAVLSTVGAIVSYQGGATQNQAMLYKNEAVLKKAQASDQWAFYQAKSAKQHLMEISIDLAPKDKAEFYRKQAEKYDGEKKAIKQKAEQLDEESRKYDELSEESMHPHHKLAQAMTLIQIAISLASITALTRKNWLFGMAAVAAAGGLGLASMVWFG</sequence>
<dbReference type="Proteomes" id="UP000245081">
    <property type="component" value="Unassembled WGS sequence"/>
</dbReference>
<dbReference type="RefSeq" id="WP_109016354.1">
    <property type="nucleotide sequence ID" value="NZ_BDOQ01000014.1"/>
</dbReference>
<feature type="transmembrane region" description="Helical" evidence="2">
    <location>
        <begin position="26"/>
        <end position="46"/>
    </location>
</feature>
<proteinExistence type="predicted"/>
<keyword evidence="2" id="KW-1133">Transmembrane helix</keyword>